<comment type="caution">
    <text evidence="2">The sequence shown here is derived from an EMBL/GenBank/DDBJ whole genome shotgun (WGS) entry which is preliminary data.</text>
</comment>
<evidence type="ECO:0000313" key="2">
    <source>
        <dbReference type="EMBL" id="TQL78203.1"/>
    </source>
</evidence>
<feature type="transmembrane region" description="Helical" evidence="1">
    <location>
        <begin position="416"/>
        <end position="435"/>
    </location>
</feature>
<name>A0A543B042_9ACTN</name>
<protein>
    <submittedName>
        <fullName evidence="2">Uncharacterized protein</fullName>
    </submittedName>
</protein>
<evidence type="ECO:0000313" key="3">
    <source>
        <dbReference type="Proteomes" id="UP000317043"/>
    </source>
</evidence>
<organism evidence="2 3">
    <name type="scientific">Stackebrandtia endophytica</name>
    <dbReference type="NCBI Taxonomy" id="1496996"/>
    <lineage>
        <taxon>Bacteria</taxon>
        <taxon>Bacillati</taxon>
        <taxon>Actinomycetota</taxon>
        <taxon>Actinomycetes</taxon>
        <taxon>Glycomycetales</taxon>
        <taxon>Glycomycetaceae</taxon>
        <taxon>Stackebrandtia</taxon>
    </lineage>
</organism>
<evidence type="ECO:0000256" key="1">
    <source>
        <dbReference type="SAM" id="Phobius"/>
    </source>
</evidence>
<keyword evidence="1" id="KW-0812">Transmembrane</keyword>
<feature type="transmembrane region" description="Helical" evidence="1">
    <location>
        <begin position="340"/>
        <end position="363"/>
    </location>
</feature>
<feature type="transmembrane region" description="Helical" evidence="1">
    <location>
        <begin position="313"/>
        <end position="334"/>
    </location>
</feature>
<dbReference type="OrthoDB" id="4903474at2"/>
<gene>
    <name evidence="2" type="ORF">FB566_3785</name>
</gene>
<keyword evidence="3" id="KW-1185">Reference proteome</keyword>
<feature type="transmembrane region" description="Helical" evidence="1">
    <location>
        <begin position="31"/>
        <end position="52"/>
    </location>
</feature>
<feature type="transmembrane region" description="Helical" evidence="1">
    <location>
        <begin position="139"/>
        <end position="158"/>
    </location>
</feature>
<proteinExistence type="predicted"/>
<sequence>MAYPLSLASPGSPGVPAPASPSVIEARWRSLWRSVATMILFWAFALGIFGFVDVERMVTSFRAELDLVPAMAALLAAMVGFFTVEQMGRSLTTVFGYARKGLARGPVPPDTGGTRLVTWLVGVELGLVIALVGQSLRGALVPVAVLVVLIVLLGWVLVRRLPVMLAAWRRLRVERARWAQIIRNGHHVVATVTSVRRAKNQWFGNQPVFQVEISFDHGGPWTFPMRIVDHPVWAPVVGNQLDVWIDPAGPTGPDTIMVQRRYVGQRLVDDPFEHRLPAGSETSPGRPSPDWMTHKNSRVNTMASHVSPLVRSILVLPPSLLAVTAVLGAVTVSMRLTVPLTAVALLWAFAVVTTYNAVCYWLYQARSRWFIRSGLGLGGSGAGALVGLGAALYAFFSTDELFYLPMMGEAPWTTAHTFVLVSMLLALVQFVWLFVTMEQAVRHLNGEFPASPEEVHESLVNEDATAFDRLEQRYGYRAGVFLLLD</sequence>
<dbReference type="InParanoid" id="A0A543B042"/>
<dbReference type="Proteomes" id="UP000317043">
    <property type="component" value="Unassembled WGS sequence"/>
</dbReference>
<accession>A0A543B042</accession>
<feature type="transmembrane region" description="Helical" evidence="1">
    <location>
        <begin position="375"/>
        <end position="396"/>
    </location>
</feature>
<feature type="transmembrane region" description="Helical" evidence="1">
    <location>
        <begin position="67"/>
        <end position="84"/>
    </location>
</feature>
<keyword evidence="1" id="KW-1133">Transmembrane helix</keyword>
<dbReference type="EMBL" id="VFOW01000001">
    <property type="protein sequence ID" value="TQL78203.1"/>
    <property type="molecule type" value="Genomic_DNA"/>
</dbReference>
<dbReference type="AlphaFoldDB" id="A0A543B042"/>
<keyword evidence="1" id="KW-0472">Membrane</keyword>
<reference evidence="2 3" key="1">
    <citation type="submission" date="2019-06" db="EMBL/GenBank/DDBJ databases">
        <title>Sequencing the genomes of 1000 actinobacteria strains.</title>
        <authorList>
            <person name="Klenk H.-P."/>
        </authorList>
    </citation>
    <scope>NUCLEOTIDE SEQUENCE [LARGE SCALE GENOMIC DNA]</scope>
    <source>
        <strain evidence="2 3">DSM 45928</strain>
    </source>
</reference>
<dbReference type="RefSeq" id="WP_142042281.1">
    <property type="nucleotide sequence ID" value="NZ_JBHTGS010000004.1"/>
</dbReference>